<feature type="domain" description="2EXR" evidence="2">
    <location>
        <begin position="36"/>
        <end position="129"/>
    </location>
</feature>
<organism evidence="3 4">
    <name type="scientific">Phialocephala subalpina</name>
    <dbReference type="NCBI Taxonomy" id="576137"/>
    <lineage>
        <taxon>Eukaryota</taxon>
        <taxon>Fungi</taxon>
        <taxon>Dikarya</taxon>
        <taxon>Ascomycota</taxon>
        <taxon>Pezizomycotina</taxon>
        <taxon>Leotiomycetes</taxon>
        <taxon>Helotiales</taxon>
        <taxon>Mollisiaceae</taxon>
        <taxon>Phialocephala</taxon>
        <taxon>Phialocephala fortinii species complex</taxon>
    </lineage>
</organism>
<dbReference type="EMBL" id="FJOG01000024">
    <property type="protein sequence ID" value="CZR63584.1"/>
    <property type="molecule type" value="Genomic_DNA"/>
</dbReference>
<dbReference type="Proteomes" id="UP000184330">
    <property type="component" value="Unassembled WGS sequence"/>
</dbReference>
<accession>A0A1L7XEY4</accession>
<feature type="compositionally biased region" description="Acidic residues" evidence="1">
    <location>
        <begin position="311"/>
        <end position="331"/>
    </location>
</feature>
<dbReference type="PANTHER" id="PTHR35910:SF6">
    <property type="entry name" value="2EXR DOMAIN-CONTAINING PROTEIN"/>
    <property type="match status" value="1"/>
</dbReference>
<evidence type="ECO:0000313" key="3">
    <source>
        <dbReference type="EMBL" id="CZR63584.1"/>
    </source>
</evidence>
<reference evidence="3 4" key="1">
    <citation type="submission" date="2016-03" db="EMBL/GenBank/DDBJ databases">
        <authorList>
            <person name="Ploux O."/>
        </authorList>
    </citation>
    <scope>NUCLEOTIDE SEQUENCE [LARGE SCALE GENOMIC DNA]</scope>
    <source>
        <strain evidence="3 4">UAMH 11012</strain>
    </source>
</reference>
<feature type="region of interest" description="Disordered" evidence="1">
    <location>
        <begin position="300"/>
        <end position="331"/>
    </location>
</feature>
<dbReference type="Pfam" id="PF20150">
    <property type="entry name" value="2EXR"/>
    <property type="match status" value="1"/>
</dbReference>
<sequence length="331" mass="37971">MASLPLTSPPGSIRLHGLLSTLPKIQLDLAQPLDTFTCFPKLPVELRLKIWKYASRNEPRTINLHVRTGYRDGVQPSAPGILEACHESKEEALQYYTPCWEIVEKMLRRKGDRRESASRVVYVNFDIDHFLHGLHDTRHTSGWMLPSPAHNFRPATISSIEVLAITQGWGLGGHELGLWVRLRDLKKLLFLTSTPRHHNEEDVRNLLQHGLSGTLGEYLTRMARKEEFLEDHLKHVKKYWKMRVAIDLDAQASMECSAKVKVGITWKEYRELDLVPTSVDAGLEVESVLEKQSRGWVEDDFDTYYGKSDDENPIEEDDEEDNVDDGEEDDD</sequence>
<keyword evidence="4" id="KW-1185">Reference proteome</keyword>
<dbReference type="OrthoDB" id="3473305at2759"/>
<gene>
    <name evidence="3" type="ORF">PAC_13481</name>
</gene>
<proteinExistence type="predicted"/>
<dbReference type="InterPro" id="IPR045518">
    <property type="entry name" value="2EXR"/>
</dbReference>
<dbReference type="AlphaFoldDB" id="A0A1L7XEY4"/>
<evidence type="ECO:0000313" key="4">
    <source>
        <dbReference type="Proteomes" id="UP000184330"/>
    </source>
</evidence>
<dbReference type="PANTHER" id="PTHR35910">
    <property type="entry name" value="2EXR DOMAIN-CONTAINING PROTEIN"/>
    <property type="match status" value="1"/>
</dbReference>
<name>A0A1L7XEY4_9HELO</name>
<evidence type="ECO:0000256" key="1">
    <source>
        <dbReference type="SAM" id="MobiDB-lite"/>
    </source>
</evidence>
<protein>
    <recommendedName>
        <fullName evidence="2">2EXR domain-containing protein</fullName>
    </recommendedName>
</protein>
<evidence type="ECO:0000259" key="2">
    <source>
        <dbReference type="Pfam" id="PF20150"/>
    </source>
</evidence>